<reference evidence="1" key="1">
    <citation type="submission" date="2023-04" db="EMBL/GenBank/DDBJ databases">
        <title>Draft Genome sequencing of Naganishia species isolated from polar environments using Oxford Nanopore Technology.</title>
        <authorList>
            <person name="Leo P."/>
            <person name="Venkateswaran K."/>
        </authorList>
    </citation>
    <scope>NUCLEOTIDE SEQUENCE</scope>
    <source>
        <strain evidence="1">MNA-CCFEE 5425</strain>
    </source>
</reference>
<proteinExistence type="predicted"/>
<protein>
    <submittedName>
        <fullName evidence="1">Uncharacterized protein</fullName>
    </submittedName>
</protein>
<organism evidence="1 2">
    <name type="scientific">Naganishia vaughanmartiniae</name>
    <dbReference type="NCBI Taxonomy" id="1424756"/>
    <lineage>
        <taxon>Eukaryota</taxon>
        <taxon>Fungi</taxon>
        <taxon>Dikarya</taxon>
        <taxon>Basidiomycota</taxon>
        <taxon>Agaricomycotina</taxon>
        <taxon>Tremellomycetes</taxon>
        <taxon>Filobasidiales</taxon>
        <taxon>Filobasidiaceae</taxon>
        <taxon>Naganishia</taxon>
    </lineage>
</organism>
<dbReference type="Proteomes" id="UP001243375">
    <property type="component" value="Unassembled WGS sequence"/>
</dbReference>
<evidence type="ECO:0000313" key="1">
    <source>
        <dbReference type="EMBL" id="KAJ9121519.1"/>
    </source>
</evidence>
<evidence type="ECO:0000313" key="2">
    <source>
        <dbReference type="Proteomes" id="UP001243375"/>
    </source>
</evidence>
<comment type="caution">
    <text evidence="1">The sequence shown here is derived from an EMBL/GenBank/DDBJ whole genome shotgun (WGS) entry which is preliminary data.</text>
</comment>
<gene>
    <name evidence="1" type="ORF">QFC22_002137</name>
</gene>
<sequence length="1377" mass="150817">MGLSASRTIGPPDRKTTSGETFEPRNPNQYRKISHVRHPPPFSSSSTPTEQHSDRPLPSHTAPETEGMPGPTLFPPPPEITGIPTKAELDAYPRLNTWEQLKDIIARCELGELGRGKALQARYDKWTAGIRERYGTTEKYLIQARLPWKVPSPAPAKLNGEANPNGVIHSANRTQENGNTKDEQYLTFEIGQTVDPDVYAILPNDWPYNTPGDVEHVVVWSKLPVFHAALVGNDTEKWEKVEQDGFAGFTGNPETQPPPATPSAKGQVFSSLADRGTWGWCTEGGREVGKMVTTLWPIEEYECAWVLIGTNDRSLDTTQFVNPPQESIVTQPTPTATRPAQQDASRTPLGVSTTQEAEEYAMISPPRDDQSDNVTDTPIKSHHDELPDDRMDASMAESSGAQVDGSAAADDKGSEEHKRREGEKKERERKNIAKKPREQNCIARRLPERCIPPPGHPLYRDPNVPQQSIPGPSNFTSNHASAASMGASPYISFPSGNGHTDGSAEMQSGILAPVMPLHHGTAANGLQLPAPPSVQMPENGAGRAHHRDFSDTRMSIPNTASASFSRYSLGGMGGDMGSSNANPGYMMGSLSDHDVQYAMGSKRRKVGGHRDSTSIPDSTGNHHHHQSHYRHNSHRPMSASVPVKTDSSRSSTMVDTKFPLTVPLSAGEMPHRLQGQGSLHQLAVLPGPVPTSVIATTKTSGTSSAGPKHTSGSTTLAETTARLARLERLLTLQDHTYAEKRLRLAEEAALRMLEGGSGAGEENGASPDQQGVSRELGLVEGNAQTHTGPNGSTSLRIDTQHTAGSSRTVPATVPGEHEEDLADGHPESAEIKGRFGRWDAVEIIGDAGYTGAEGLNALTAASVLVGAKQPARPGSGKTFFARKSPESTNHSSMENLIGLSQVQAIEIRSLISVLPTVEIAQHLIERYFNLWDWSRYPVLPSNVFPQDWRKFYTSEIVTEMGMPGTNHFSAFALLLGTLALGAVSPVLSSSDTHVTASTYFWAASKALMYCETAGTNELRTIWAKSVLVRYTDLVRNTQASWHVVGGWIRNAIDQGLHRDGTGFEPPLPPDLTAERRVLWSHVLHAAMLPACLSLDPTKFNHALEQKYPRLPFYRQLINGAMFFHRILLHRPFMLKPIRKRRHPYRYSWQKCVETAVQDLRARSVWERTLSPSEQTQTYGGSFAPFNSCVVLGLSTLISLDMGEMPSPEVYSEHLTYLQNFVQRLQSDLDNGRDGTTAQKERTIMDSILARLDALINNDDNGNITKNVRGGSAGSSGTQATGYHAPSSSIRQLLIPSPATSGHSTPFEQPNPHNPNQHQQQQQQQQMSSIDFDPFLLQALVQNPSTTFDPNVIIDSQAPFDWEVYLSEMYNEGNLFMN</sequence>
<dbReference type="EMBL" id="JASBWU010000005">
    <property type="protein sequence ID" value="KAJ9121519.1"/>
    <property type="molecule type" value="Genomic_DNA"/>
</dbReference>
<accession>A0ACC2XDL3</accession>
<keyword evidence="2" id="KW-1185">Reference proteome</keyword>
<name>A0ACC2XDL3_9TREE</name>